<reference evidence="2" key="1">
    <citation type="submission" date="2023-10" db="EMBL/GenBank/DDBJ databases">
        <authorList>
            <person name="Chen Y."/>
            <person name="Shah S."/>
            <person name="Dougan E. K."/>
            <person name="Thang M."/>
            <person name="Chan C."/>
        </authorList>
    </citation>
    <scope>NUCLEOTIDE SEQUENCE [LARGE SCALE GENOMIC DNA]</scope>
</reference>
<protein>
    <submittedName>
        <fullName evidence="2">Uncharacterized protein</fullName>
    </submittedName>
</protein>
<evidence type="ECO:0000313" key="2">
    <source>
        <dbReference type="EMBL" id="CAK0805246.1"/>
    </source>
</evidence>
<feature type="non-terminal residue" evidence="2">
    <location>
        <position position="150"/>
    </location>
</feature>
<feature type="non-terminal residue" evidence="2">
    <location>
        <position position="1"/>
    </location>
</feature>
<sequence>RGGHAARTGRGGQVHGALREGAGAGRSCAGGRRPSRLRGAGPVDLRGQRGAGAPLPGRQRPGRGPLGGAGGGALRREPRAQGDHGAAGGGRRDGRRGAAAPGRPPGHRRGLLHTASARRRRRGAGGRRRRTAGRVRRGVGAGPPRAPGAR</sequence>
<feature type="compositionally biased region" description="Low complexity" evidence="1">
    <location>
        <begin position="19"/>
        <end position="32"/>
    </location>
</feature>
<feature type="compositionally biased region" description="Gly residues" evidence="1">
    <location>
        <begin position="64"/>
        <end position="73"/>
    </location>
</feature>
<feature type="compositionally biased region" description="Basic residues" evidence="1">
    <location>
        <begin position="105"/>
        <end position="137"/>
    </location>
</feature>
<feature type="compositionally biased region" description="Low complexity" evidence="1">
    <location>
        <begin position="51"/>
        <end position="63"/>
    </location>
</feature>
<gene>
    <name evidence="2" type="ORF">PCOR1329_LOCUS11824</name>
</gene>
<comment type="caution">
    <text evidence="2">The sequence shown here is derived from an EMBL/GenBank/DDBJ whole genome shotgun (WGS) entry which is preliminary data.</text>
</comment>
<keyword evidence="3" id="KW-1185">Reference proteome</keyword>
<feature type="region of interest" description="Disordered" evidence="1">
    <location>
        <begin position="1"/>
        <end position="150"/>
    </location>
</feature>
<name>A0ABN9QK44_9DINO</name>
<organism evidence="2 3">
    <name type="scientific">Prorocentrum cordatum</name>
    <dbReference type="NCBI Taxonomy" id="2364126"/>
    <lineage>
        <taxon>Eukaryota</taxon>
        <taxon>Sar</taxon>
        <taxon>Alveolata</taxon>
        <taxon>Dinophyceae</taxon>
        <taxon>Prorocentrales</taxon>
        <taxon>Prorocentraceae</taxon>
        <taxon>Prorocentrum</taxon>
    </lineage>
</organism>
<proteinExistence type="predicted"/>
<dbReference type="Proteomes" id="UP001189429">
    <property type="component" value="Unassembled WGS sequence"/>
</dbReference>
<accession>A0ABN9QK44</accession>
<dbReference type="EMBL" id="CAUYUJ010003417">
    <property type="protein sequence ID" value="CAK0805246.1"/>
    <property type="molecule type" value="Genomic_DNA"/>
</dbReference>
<evidence type="ECO:0000256" key="1">
    <source>
        <dbReference type="SAM" id="MobiDB-lite"/>
    </source>
</evidence>
<evidence type="ECO:0000313" key="3">
    <source>
        <dbReference type="Proteomes" id="UP001189429"/>
    </source>
</evidence>